<name>A0A645A5J3_9ZZZZ</name>
<dbReference type="SUPFAM" id="SSF56300">
    <property type="entry name" value="Metallo-dependent phosphatases"/>
    <property type="match status" value="1"/>
</dbReference>
<dbReference type="PANTHER" id="PTHR11124">
    <property type="entry name" value="VACUOLAR SORTING PROTEIN VPS29"/>
    <property type="match status" value="1"/>
</dbReference>
<dbReference type="NCBIfam" id="TIGR00040">
    <property type="entry name" value="yfcE"/>
    <property type="match status" value="1"/>
</dbReference>
<reference evidence="2" key="1">
    <citation type="submission" date="2019-08" db="EMBL/GenBank/DDBJ databases">
        <authorList>
            <person name="Kucharzyk K."/>
            <person name="Murdoch R.W."/>
            <person name="Higgins S."/>
            <person name="Loffler F."/>
        </authorList>
    </citation>
    <scope>NUCLEOTIDE SEQUENCE</scope>
</reference>
<dbReference type="Gene3D" id="3.60.21.10">
    <property type="match status" value="1"/>
</dbReference>
<organism evidence="2">
    <name type="scientific">bioreactor metagenome</name>
    <dbReference type="NCBI Taxonomy" id="1076179"/>
    <lineage>
        <taxon>unclassified sequences</taxon>
        <taxon>metagenomes</taxon>
        <taxon>ecological metagenomes</taxon>
    </lineage>
</organism>
<dbReference type="Pfam" id="PF12850">
    <property type="entry name" value="Metallophos_2"/>
    <property type="match status" value="1"/>
</dbReference>
<dbReference type="InterPro" id="IPR041802">
    <property type="entry name" value="MPP_YfcE"/>
</dbReference>
<dbReference type="EMBL" id="VSSQ01010719">
    <property type="protein sequence ID" value="MPM45034.1"/>
    <property type="molecule type" value="Genomic_DNA"/>
</dbReference>
<gene>
    <name evidence="2" type="ORF">SDC9_91719</name>
</gene>
<comment type="caution">
    <text evidence="2">The sequence shown here is derived from an EMBL/GenBank/DDBJ whole genome shotgun (WGS) entry which is preliminary data.</text>
</comment>
<accession>A0A645A5J3</accession>
<dbReference type="InterPro" id="IPR000979">
    <property type="entry name" value="Phosphodiesterase_MJ0936/Vps29"/>
</dbReference>
<dbReference type="InterPro" id="IPR024654">
    <property type="entry name" value="Calcineurin-like_PHP_lpxH"/>
</dbReference>
<evidence type="ECO:0000259" key="1">
    <source>
        <dbReference type="Pfam" id="PF12850"/>
    </source>
</evidence>
<dbReference type="AlphaFoldDB" id="A0A645A5J3"/>
<sequence length="172" mass="19340">MKLLIFSDSHCRTELMNRLADKYKTVINGIIHLGDCTEDVSELYNICSNIPIYQVRGNNDYDNSCPAERTINISGHTIFMTHGHRQRVYYDTTSLYYAAAQNGSDIALFGHTHVPYLQNEGGIIVMNPGSISLPRSSKEKTFAFLTFENGKTEAAIMSAENEVVKKIFSLHI</sequence>
<dbReference type="CDD" id="cd00841">
    <property type="entry name" value="MPP_YfcE"/>
    <property type="match status" value="1"/>
</dbReference>
<feature type="domain" description="Calcineurin-like phosphoesterase" evidence="1">
    <location>
        <begin position="1"/>
        <end position="149"/>
    </location>
</feature>
<dbReference type="InterPro" id="IPR029052">
    <property type="entry name" value="Metallo-depent_PP-like"/>
</dbReference>
<protein>
    <recommendedName>
        <fullName evidence="1">Calcineurin-like phosphoesterase domain-containing protein</fullName>
    </recommendedName>
</protein>
<proteinExistence type="predicted"/>
<evidence type="ECO:0000313" key="2">
    <source>
        <dbReference type="EMBL" id="MPM45034.1"/>
    </source>
</evidence>